<dbReference type="Pfam" id="PF00014">
    <property type="entry name" value="Kunitz_BPTI"/>
    <property type="match status" value="1"/>
</dbReference>
<dbReference type="PROSITE" id="PS50279">
    <property type="entry name" value="BPTI_KUNITZ_2"/>
    <property type="match status" value="1"/>
</dbReference>
<dbReference type="SMART" id="SM00131">
    <property type="entry name" value="KU"/>
    <property type="match status" value="1"/>
</dbReference>
<dbReference type="PROSITE" id="PS00280">
    <property type="entry name" value="BPTI_KUNITZ_1"/>
    <property type="match status" value="1"/>
</dbReference>
<feature type="chain" id="PRO_5037869975" evidence="1">
    <location>
        <begin position="21"/>
        <end position="85"/>
    </location>
</feature>
<dbReference type="InterPro" id="IPR036880">
    <property type="entry name" value="Kunitz_BPTI_sf"/>
</dbReference>
<dbReference type="GO" id="GO:0004867">
    <property type="term" value="F:serine-type endopeptidase inhibitor activity"/>
    <property type="evidence" value="ECO:0007669"/>
    <property type="project" value="InterPro"/>
</dbReference>
<feature type="domain" description="BPTI/Kunitz inhibitor" evidence="2">
    <location>
        <begin position="26"/>
        <end position="82"/>
    </location>
</feature>
<evidence type="ECO:0000313" key="4">
    <source>
        <dbReference type="WBParaSite" id="PSAMB.scaffold1469size31109.g13311.t1"/>
    </source>
</evidence>
<feature type="signal peptide" evidence="1">
    <location>
        <begin position="1"/>
        <end position="20"/>
    </location>
</feature>
<organism evidence="3 4">
    <name type="scientific">Plectus sambesii</name>
    <dbReference type="NCBI Taxonomy" id="2011161"/>
    <lineage>
        <taxon>Eukaryota</taxon>
        <taxon>Metazoa</taxon>
        <taxon>Ecdysozoa</taxon>
        <taxon>Nematoda</taxon>
        <taxon>Chromadorea</taxon>
        <taxon>Plectida</taxon>
        <taxon>Plectina</taxon>
        <taxon>Plectoidea</taxon>
        <taxon>Plectidae</taxon>
        <taxon>Plectus</taxon>
    </lineage>
</organism>
<dbReference type="InterPro" id="IPR020901">
    <property type="entry name" value="Prtase_inh_Kunz-CS"/>
</dbReference>
<accession>A0A914V2F1</accession>
<dbReference type="InterPro" id="IPR002223">
    <property type="entry name" value="Kunitz_BPTI"/>
</dbReference>
<dbReference type="WBParaSite" id="PSAMB.scaffold1469size31109.g13311.t1">
    <property type="protein sequence ID" value="PSAMB.scaffold1469size31109.g13311.t1"/>
    <property type="gene ID" value="PSAMB.scaffold1469size31109.g13311"/>
</dbReference>
<sequence length="85" mass="10014">MKTFFILTLLILIVSESVLSQKPACCYQKLNKGYRSTCWGYSLFQWRWYYDCDLDRCCRFCYTGCGGNENNFRTKRECVATCVVT</sequence>
<evidence type="ECO:0000313" key="3">
    <source>
        <dbReference type="Proteomes" id="UP000887566"/>
    </source>
</evidence>
<reference evidence="4" key="1">
    <citation type="submission" date="2022-11" db="UniProtKB">
        <authorList>
            <consortium name="WormBaseParasite"/>
        </authorList>
    </citation>
    <scope>IDENTIFICATION</scope>
</reference>
<keyword evidence="3" id="KW-1185">Reference proteome</keyword>
<evidence type="ECO:0000259" key="2">
    <source>
        <dbReference type="PROSITE" id="PS50279"/>
    </source>
</evidence>
<dbReference type="PANTHER" id="PTHR47248:SF7">
    <property type="entry name" value="BPTI_KUNITZ INHIBITOR DOMAIN-CONTAINING PROTEIN"/>
    <property type="match status" value="1"/>
</dbReference>
<dbReference type="InterPro" id="IPR052861">
    <property type="entry name" value="BPTI/Kunitz_domain"/>
</dbReference>
<name>A0A914V2F1_9BILA</name>
<keyword evidence="1" id="KW-0732">Signal</keyword>
<proteinExistence type="predicted"/>
<evidence type="ECO:0000256" key="1">
    <source>
        <dbReference type="SAM" id="SignalP"/>
    </source>
</evidence>
<protein>
    <submittedName>
        <fullName evidence="4">BPTI/Kunitz inhibitor domain-containing protein</fullName>
    </submittedName>
</protein>
<dbReference type="Proteomes" id="UP000887566">
    <property type="component" value="Unplaced"/>
</dbReference>
<dbReference type="AlphaFoldDB" id="A0A914V2F1"/>
<dbReference type="Gene3D" id="4.10.410.10">
    <property type="entry name" value="Pancreatic trypsin inhibitor Kunitz domain"/>
    <property type="match status" value="1"/>
</dbReference>
<dbReference type="PRINTS" id="PR00759">
    <property type="entry name" value="BASICPTASE"/>
</dbReference>
<dbReference type="SUPFAM" id="SSF57362">
    <property type="entry name" value="BPTI-like"/>
    <property type="match status" value="1"/>
</dbReference>
<dbReference type="PANTHER" id="PTHR47248">
    <property type="entry name" value="PROTEIN CBG06772"/>
    <property type="match status" value="1"/>
</dbReference>